<feature type="transmembrane region" description="Helical" evidence="1">
    <location>
        <begin position="116"/>
        <end position="138"/>
    </location>
</feature>
<reference evidence="2 3" key="1">
    <citation type="submission" date="2019-03" db="EMBL/GenBank/DDBJ databases">
        <title>Dyadobacter AR-3-6 sp. nov., isolated from arctic soil.</title>
        <authorList>
            <person name="Chaudhary D.K."/>
        </authorList>
    </citation>
    <scope>NUCLEOTIDE SEQUENCE [LARGE SCALE GENOMIC DNA]</scope>
    <source>
        <strain evidence="2 3">AR-3-6</strain>
    </source>
</reference>
<dbReference type="Proteomes" id="UP000294850">
    <property type="component" value="Unassembled WGS sequence"/>
</dbReference>
<dbReference type="OrthoDB" id="2678466at2"/>
<dbReference type="EMBL" id="SMFL01000008">
    <property type="protein sequence ID" value="TDE12789.1"/>
    <property type="molecule type" value="Genomic_DNA"/>
</dbReference>
<accession>A0A4R5DG64</accession>
<dbReference type="RefSeq" id="WP_131960210.1">
    <property type="nucleotide sequence ID" value="NZ_SMFL01000008.1"/>
</dbReference>
<sequence length="142" mass="16171">MIALQPDIQTFLFVAGISQVILVIGSLAIPKVLNWESELKNVQTLIRQMFWTYAAYILVINLCFGLLSVFAFTELTDKSLLAKVVTGFIAVYWISRVLIQFLYFDRKSFPSGILNRIAEVLLVTLFVALSAVYSWSFYVNFI</sequence>
<keyword evidence="1" id="KW-1133">Transmembrane helix</keyword>
<evidence type="ECO:0000256" key="1">
    <source>
        <dbReference type="SAM" id="Phobius"/>
    </source>
</evidence>
<feature type="transmembrane region" description="Helical" evidence="1">
    <location>
        <begin position="50"/>
        <end position="72"/>
    </location>
</feature>
<proteinExistence type="predicted"/>
<name>A0A4R5DG64_9BACT</name>
<keyword evidence="1" id="KW-0472">Membrane</keyword>
<keyword evidence="1" id="KW-0812">Transmembrane</keyword>
<dbReference type="AlphaFoldDB" id="A0A4R5DG64"/>
<organism evidence="2 3">
    <name type="scientific">Dyadobacter psychrotolerans</name>
    <dbReference type="NCBI Taxonomy" id="2541721"/>
    <lineage>
        <taxon>Bacteria</taxon>
        <taxon>Pseudomonadati</taxon>
        <taxon>Bacteroidota</taxon>
        <taxon>Cytophagia</taxon>
        <taxon>Cytophagales</taxon>
        <taxon>Spirosomataceae</taxon>
        <taxon>Dyadobacter</taxon>
    </lineage>
</organism>
<comment type="caution">
    <text evidence="2">The sequence shown here is derived from an EMBL/GenBank/DDBJ whole genome shotgun (WGS) entry which is preliminary data.</text>
</comment>
<protein>
    <submittedName>
        <fullName evidence="2">Uncharacterized protein</fullName>
    </submittedName>
</protein>
<keyword evidence="3" id="KW-1185">Reference proteome</keyword>
<feature type="transmembrane region" description="Helical" evidence="1">
    <location>
        <begin position="12"/>
        <end position="29"/>
    </location>
</feature>
<gene>
    <name evidence="2" type="ORF">E0F88_20800</name>
</gene>
<feature type="transmembrane region" description="Helical" evidence="1">
    <location>
        <begin position="84"/>
        <end position="104"/>
    </location>
</feature>
<evidence type="ECO:0000313" key="2">
    <source>
        <dbReference type="EMBL" id="TDE12789.1"/>
    </source>
</evidence>
<evidence type="ECO:0000313" key="3">
    <source>
        <dbReference type="Proteomes" id="UP000294850"/>
    </source>
</evidence>